<reference evidence="4 5" key="1">
    <citation type="submission" date="2019-03" db="EMBL/GenBank/DDBJ databases">
        <title>The genome sequence of Candidatus Serratia symbiotica strain IS.</title>
        <authorList>
            <person name="Nikoh N."/>
            <person name="Koga R."/>
            <person name="Oshima K."/>
            <person name="Hattori M."/>
            <person name="Fukatsu T."/>
        </authorList>
    </citation>
    <scope>NUCLEOTIDE SEQUENCE [LARGE SCALE GENOMIC DNA]</scope>
    <source>
        <strain evidence="4 5">IS</strain>
    </source>
</reference>
<dbReference type="RefSeq" id="WP_149590890.1">
    <property type="nucleotide sequence ID" value="NZ_AP019531.1"/>
</dbReference>
<dbReference type="AlphaFoldDB" id="A0A455VMN9"/>
<accession>A0A455VMN9</accession>
<feature type="domain" description="Tail sheath protein subtilisin-like" evidence="2">
    <location>
        <begin position="210"/>
        <end position="373"/>
    </location>
</feature>
<evidence type="ECO:0000259" key="3">
    <source>
        <dbReference type="Pfam" id="PF17482"/>
    </source>
</evidence>
<dbReference type="PIRSF" id="PIRSF007349">
    <property type="entry name" value="Tsp_L"/>
    <property type="match status" value="1"/>
</dbReference>
<dbReference type="Proteomes" id="UP000324392">
    <property type="component" value="Chromosome"/>
</dbReference>
<evidence type="ECO:0000259" key="2">
    <source>
        <dbReference type="Pfam" id="PF04984"/>
    </source>
</evidence>
<dbReference type="InterPro" id="IPR007067">
    <property type="entry name" value="Tail_sheath"/>
</dbReference>
<sequence length="502" mass="53649">MTVSFNHISSNQRAPFFYAEFDNSMANSATTVQRTLLIGQMLATATATPGIPQKVSSDSAVAGICGNGSMLHNMMTAYLANDISAEIWILPLSDGTTGTVSASGKLQVLTAASATGVLSLYIAGMRIQLTVVSTDDPVAVAAAIVAAINGQSKLPVTAEVDGKATDTVNLTAKNTRVHGNSIDIRLNYQGAAGGEETPQGMALKITPMAGGMGAPELTGALGNLHDRAFDFIVNPYTDATSLDVIKAFLSDDTGRWSYAQQLYGHSFSALTGTYGSLSAMGEARNNQHETLLGINGSPTPAYLWAAALTGAVAPSLRSDPGRPTQTLTISGVLAPPLEDRFILAERNNLLYSGISTFTVADDGSVQVEKTITTYQKNKFGDADDSYLNIETLFLLMFITRFLRTQITSKFGRMKLANDGTRFAPGAAIVTPNVIRAELIAQYRTLEYNGYVQDAAAFAKTLWVERNSSNTKRIDVLWTGTLIIDQLEIFALLNQWRRAQTAA</sequence>
<evidence type="ECO:0000256" key="1">
    <source>
        <dbReference type="ARBA" id="ARBA00008005"/>
    </source>
</evidence>
<dbReference type="Pfam" id="PF17482">
    <property type="entry name" value="Phage_sheath_1C"/>
    <property type="match status" value="1"/>
</dbReference>
<dbReference type="Pfam" id="PF04984">
    <property type="entry name" value="Phage_sheath_1"/>
    <property type="match status" value="1"/>
</dbReference>
<dbReference type="EMBL" id="AP019531">
    <property type="protein sequence ID" value="BBI92820.1"/>
    <property type="molecule type" value="Genomic_DNA"/>
</dbReference>
<proteinExistence type="inferred from homology"/>
<dbReference type="InterPro" id="IPR035089">
    <property type="entry name" value="Phage_sheath_subtilisin"/>
</dbReference>
<name>A0A455VMN9_9GAMM</name>
<evidence type="ECO:0000313" key="5">
    <source>
        <dbReference type="Proteomes" id="UP000324392"/>
    </source>
</evidence>
<gene>
    <name evidence="4" type="ORF">SSYIS1_27260</name>
</gene>
<organism evidence="4 5">
    <name type="scientific">Serratia symbiotica</name>
    <dbReference type="NCBI Taxonomy" id="138074"/>
    <lineage>
        <taxon>Bacteria</taxon>
        <taxon>Pseudomonadati</taxon>
        <taxon>Pseudomonadota</taxon>
        <taxon>Gammaproteobacteria</taxon>
        <taxon>Enterobacterales</taxon>
        <taxon>Yersiniaceae</taxon>
        <taxon>Serratia</taxon>
    </lineage>
</organism>
<evidence type="ECO:0000313" key="4">
    <source>
        <dbReference type="EMBL" id="BBI92820.1"/>
    </source>
</evidence>
<feature type="domain" description="Tail sheath protein C-terminal" evidence="3">
    <location>
        <begin position="381"/>
        <end position="492"/>
    </location>
</feature>
<comment type="similarity">
    <text evidence="1">Belongs to the myoviridae tail sheath protein family.</text>
</comment>
<protein>
    <submittedName>
        <fullName evidence="4">Phage tail sheath protein</fullName>
    </submittedName>
</protein>
<dbReference type="InterPro" id="IPR020287">
    <property type="entry name" value="Tail_sheath_C"/>
</dbReference>